<dbReference type="AlphaFoldDB" id="A0A837RAL6"/>
<dbReference type="GO" id="GO:0004602">
    <property type="term" value="F:glutathione peroxidase activity"/>
    <property type="evidence" value="ECO:0007669"/>
    <property type="project" value="UniProtKB-EC"/>
</dbReference>
<dbReference type="PRINTS" id="PR01011">
    <property type="entry name" value="GLUTPROXDASE"/>
</dbReference>
<dbReference type="GO" id="GO:0034599">
    <property type="term" value="P:cellular response to oxidative stress"/>
    <property type="evidence" value="ECO:0007669"/>
    <property type="project" value="TreeGrafter"/>
</dbReference>
<evidence type="ECO:0000256" key="6">
    <source>
        <dbReference type="PIRSR" id="PIRSR000303-1"/>
    </source>
</evidence>
<evidence type="ECO:0000256" key="7">
    <source>
        <dbReference type="RuleBase" id="RU000499"/>
    </source>
</evidence>
<dbReference type="Pfam" id="PF00255">
    <property type="entry name" value="GSHPx"/>
    <property type="match status" value="1"/>
</dbReference>
<dbReference type="InterPro" id="IPR036249">
    <property type="entry name" value="Thioredoxin-like_sf"/>
</dbReference>
<evidence type="ECO:0000256" key="4">
    <source>
        <dbReference type="ARBA" id="ARBA00023002"/>
    </source>
</evidence>
<dbReference type="Proteomes" id="UP000051020">
    <property type="component" value="Unassembled WGS sequence"/>
</dbReference>
<accession>A0A837RAL6</accession>
<evidence type="ECO:0000313" key="8">
    <source>
        <dbReference type="EMBL" id="KRK25616.1"/>
    </source>
</evidence>
<evidence type="ECO:0000256" key="2">
    <source>
        <dbReference type="ARBA" id="ARBA00006926"/>
    </source>
</evidence>
<evidence type="ECO:0000256" key="1">
    <source>
        <dbReference type="ARBA" id="ARBA00000217"/>
    </source>
</evidence>
<dbReference type="PIRSF" id="PIRSF000303">
    <property type="entry name" value="Glutathion_perox"/>
    <property type="match status" value="1"/>
</dbReference>
<evidence type="ECO:0000256" key="5">
    <source>
        <dbReference type="ARBA" id="ARBA00069346"/>
    </source>
</evidence>
<proteinExistence type="inferred from homology"/>
<reference evidence="8 9" key="1">
    <citation type="journal article" date="2015" name="Genome Announc.">
        <title>Expanding the biotechnology potential of lactobacilli through comparative genomics of 213 strains and associated genera.</title>
        <authorList>
            <person name="Sun Z."/>
            <person name="Harris H.M."/>
            <person name="McCann A."/>
            <person name="Guo C."/>
            <person name="Argimon S."/>
            <person name="Zhang W."/>
            <person name="Yang X."/>
            <person name="Jeffery I.B."/>
            <person name="Cooney J.C."/>
            <person name="Kagawa T.F."/>
            <person name="Liu W."/>
            <person name="Song Y."/>
            <person name="Salvetti E."/>
            <person name="Wrobel A."/>
            <person name="Rasinkangas P."/>
            <person name="Parkhill J."/>
            <person name="Rea M.C."/>
            <person name="O'Sullivan O."/>
            <person name="Ritari J."/>
            <person name="Douillard F.P."/>
            <person name="Paul Ross R."/>
            <person name="Yang R."/>
            <person name="Briner A.E."/>
            <person name="Felis G.E."/>
            <person name="de Vos W.M."/>
            <person name="Barrangou R."/>
            <person name="Klaenhammer T.R."/>
            <person name="Caufield P.W."/>
            <person name="Cui Y."/>
            <person name="Zhang H."/>
            <person name="O'Toole P.W."/>
        </authorList>
    </citation>
    <scope>NUCLEOTIDE SEQUENCE [LARGE SCALE GENOMIC DNA]</scope>
    <source>
        <strain evidence="8 9">DSM 20314</strain>
    </source>
</reference>
<dbReference type="PANTHER" id="PTHR11592">
    <property type="entry name" value="GLUTATHIONE PEROXIDASE"/>
    <property type="match status" value="1"/>
</dbReference>
<sequence>MLMAESVYDFTETEMSGETLDLSQYRGQVLLIVNTASNCGLAPQFKGLEELYQKYHQEGLVVLGLPSNQFHQEKADDEETHDYCQRHYGVTFPMTKRVMVNGDQADPLFTYLKQAAGHGRIKWNFTKFLIGRDGRVLERYAPTTRPATFEAAIRDALADRSED</sequence>
<protein>
    <recommendedName>
        <fullName evidence="5 7">Glutathione peroxidase</fullName>
    </recommendedName>
</protein>
<comment type="catalytic activity">
    <reaction evidence="1">
        <text>2 glutathione + H2O2 = glutathione disulfide + 2 H2O</text>
        <dbReference type="Rhea" id="RHEA:16833"/>
        <dbReference type="ChEBI" id="CHEBI:15377"/>
        <dbReference type="ChEBI" id="CHEBI:16240"/>
        <dbReference type="ChEBI" id="CHEBI:57925"/>
        <dbReference type="ChEBI" id="CHEBI:58297"/>
        <dbReference type="EC" id="1.11.1.9"/>
    </reaction>
</comment>
<dbReference type="PROSITE" id="PS51355">
    <property type="entry name" value="GLUTATHIONE_PEROXID_3"/>
    <property type="match status" value="1"/>
</dbReference>
<keyword evidence="4 7" id="KW-0560">Oxidoreductase</keyword>
<dbReference type="SUPFAM" id="SSF52833">
    <property type="entry name" value="Thioredoxin-like"/>
    <property type="match status" value="1"/>
</dbReference>
<comment type="caution">
    <text evidence="8">The sequence shown here is derived from an EMBL/GenBank/DDBJ whole genome shotgun (WGS) entry which is preliminary data.</text>
</comment>
<comment type="similarity">
    <text evidence="2 7">Belongs to the glutathione peroxidase family.</text>
</comment>
<dbReference type="PROSITE" id="PS00460">
    <property type="entry name" value="GLUTATHIONE_PEROXID_1"/>
    <property type="match status" value="1"/>
</dbReference>
<dbReference type="InterPro" id="IPR029759">
    <property type="entry name" value="GPX_AS"/>
</dbReference>
<dbReference type="Gene3D" id="3.40.30.10">
    <property type="entry name" value="Glutaredoxin"/>
    <property type="match status" value="1"/>
</dbReference>
<keyword evidence="3 7" id="KW-0575">Peroxidase</keyword>
<dbReference type="InterPro" id="IPR000889">
    <property type="entry name" value="Glutathione_peroxidase"/>
</dbReference>
<dbReference type="CDD" id="cd00340">
    <property type="entry name" value="GSH_Peroxidase"/>
    <property type="match status" value="1"/>
</dbReference>
<name>A0A837RAL6_LACPE</name>
<dbReference type="PANTHER" id="PTHR11592:SF78">
    <property type="entry name" value="GLUTATHIONE PEROXIDASE"/>
    <property type="match status" value="1"/>
</dbReference>
<gene>
    <name evidence="8" type="ORF">FD24_GL003113</name>
</gene>
<organism evidence="8 9">
    <name type="scientific">Lactiplantibacillus pentosus DSM 20314</name>
    <dbReference type="NCBI Taxonomy" id="1423791"/>
    <lineage>
        <taxon>Bacteria</taxon>
        <taxon>Bacillati</taxon>
        <taxon>Bacillota</taxon>
        <taxon>Bacilli</taxon>
        <taxon>Lactobacillales</taxon>
        <taxon>Lactobacillaceae</taxon>
        <taxon>Lactiplantibacillus</taxon>
    </lineage>
</organism>
<evidence type="ECO:0000313" key="9">
    <source>
        <dbReference type="Proteomes" id="UP000051020"/>
    </source>
</evidence>
<dbReference type="EMBL" id="AZCU01000007">
    <property type="protein sequence ID" value="KRK25616.1"/>
    <property type="molecule type" value="Genomic_DNA"/>
</dbReference>
<evidence type="ECO:0000256" key="3">
    <source>
        <dbReference type="ARBA" id="ARBA00022559"/>
    </source>
</evidence>
<dbReference type="FunFam" id="3.40.30.10:FF:000010">
    <property type="entry name" value="Glutathione peroxidase"/>
    <property type="match status" value="1"/>
</dbReference>
<feature type="active site" evidence="6">
    <location>
        <position position="39"/>
    </location>
</feature>